<name>A0A418VUK8_9PROT</name>
<evidence type="ECO:0000313" key="3">
    <source>
        <dbReference type="Proteomes" id="UP000284605"/>
    </source>
</evidence>
<keyword evidence="1" id="KW-0472">Membrane</keyword>
<keyword evidence="3" id="KW-1185">Reference proteome</keyword>
<sequence length="434" mass="47626">MDCGRRSRPVERCWLFAGARSPSTVTVGRVSAVWPLAAVAAQAPSAVTALSRSPASAGATAIGAAPRTTSMARWETRRRGEVIENSAILPRSNICLRGVLKLNENDSQLQSRVHFPIAADKSAGIGAFLRIPRVRRPDEPGTVPRPPQSRRRCGGRLILLPHFTNARHFHSRLDRLHIGNHRMTASPRGRLRRLWLNIHLWIGVGLCLLAVPVSLTGSVLVWHDTIEEMLEPQRYAVTGDTLGVPLSTLVETAQDILTGATVTQIRLPTQAGQPASVVARPAKAASPRETVSVWIDPPTGKVLDIGPTNNAFMRLMHDFHGNLLVPQWSGRQIVGWVGVGMLILSLSGIYLWWPRRQSFIRALGWRTGMRTTANLHHLAGFWISIPLAILSLTGMYISFPQTARAALGSLAPCRPRRRARRGCKAPRPPWASRG</sequence>
<protein>
    <recommendedName>
        <fullName evidence="4">PepSY domain-containing protein</fullName>
    </recommendedName>
</protein>
<keyword evidence="1" id="KW-0812">Transmembrane</keyword>
<dbReference type="Pfam" id="PF03929">
    <property type="entry name" value="PepSY_TM"/>
    <property type="match status" value="1"/>
</dbReference>
<comment type="caution">
    <text evidence="2">The sequence shown here is derived from an EMBL/GenBank/DDBJ whole genome shotgun (WGS) entry which is preliminary data.</text>
</comment>
<dbReference type="InterPro" id="IPR005625">
    <property type="entry name" value="PepSY-ass_TM"/>
</dbReference>
<dbReference type="Proteomes" id="UP000284605">
    <property type="component" value="Unassembled WGS sequence"/>
</dbReference>
<dbReference type="AlphaFoldDB" id="A0A418VUK8"/>
<gene>
    <name evidence="2" type="ORF">D3874_26490</name>
</gene>
<reference evidence="2 3" key="1">
    <citation type="submission" date="2018-09" db="EMBL/GenBank/DDBJ databases">
        <authorList>
            <person name="Zhu H."/>
        </authorList>
    </citation>
    <scope>NUCLEOTIDE SEQUENCE [LARGE SCALE GENOMIC DNA]</scope>
    <source>
        <strain evidence="2 3">K1W22B-8</strain>
    </source>
</reference>
<feature type="transmembrane region" description="Helical" evidence="1">
    <location>
        <begin position="333"/>
        <end position="353"/>
    </location>
</feature>
<evidence type="ECO:0000256" key="1">
    <source>
        <dbReference type="SAM" id="Phobius"/>
    </source>
</evidence>
<keyword evidence="1" id="KW-1133">Transmembrane helix</keyword>
<evidence type="ECO:0008006" key="4">
    <source>
        <dbReference type="Google" id="ProtNLM"/>
    </source>
</evidence>
<feature type="transmembrane region" description="Helical" evidence="1">
    <location>
        <begin position="374"/>
        <end position="399"/>
    </location>
</feature>
<feature type="transmembrane region" description="Helical" evidence="1">
    <location>
        <begin position="198"/>
        <end position="222"/>
    </location>
</feature>
<organism evidence="2 3">
    <name type="scientific">Oleomonas cavernae</name>
    <dbReference type="NCBI Taxonomy" id="2320859"/>
    <lineage>
        <taxon>Bacteria</taxon>
        <taxon>Pseudomonadati</taxon>
        <taxon>Pseudomonadota</taxon>
        <taxon>Alphaproteobacteria</taxon>
        <taxon>Acetobacterales</taxon>
        <taxon>Acetobacteraceae</taxon>
        <taxon>Oleomonas</taxon>
    </lineage>
</organism>
<accession>A0A418VUK8</accession>
<dbReference type="EMBL" id="QYUK01000016">
    <property type="protein sequence ID" value="RJF80842.1"/>
    <property type="molecule type" value="Genomic_DNA"/>
</dbReference>
<dbReference type="PANTHER" id="PTHR34219">
    <property type="entry name" value="IRON-REGULATED INNER MEMBRANE PROTEIN-RELATED"/>
    <property type="match status" value="1"/>
</dbReference>
<evidence type="ECO:0000313" key="2">
    <source>
        <dbReference type="EMBL" id="RJF80842.1"/>
    </source>
</evidence>
<proteinExistence type="predicted"/>